<dbReference type="GO" id="GO:0009103">
    <property type="term" value="P:lipopolysaccharide biosynthetic process"/>
    <property type="evidence" value="ECO:0007669"/>
    <property type="project" value="UniProtKB-ARBA"/>
</dbReference>
<keyword evidence="2" id="KW-1003">Cell membrane</keyword>
<evidence type="ECO:0000313" key="10">
    <source>
        <dbReference type="EMBL" id="QDL09230.1"/>
    </source>
</evidence>
<proteinExistence type="predicted"/>
<dbReference type="AlphaFoldDB" id="A0A856MG72"/>
<dbReference type="InterPro" id="IPR003342">
    <property type="entry name" value="ArnT-like_N"/>
</dbReference>
<dbReference type="Pfam" id="PF02366">
    <property type="entry name" value="PMT"/>
    <property type="match status" value="1"/>
</dbReference>
<sequence length="854" mass="96695">MSNYKSKQNKYKNLLILGIIWLLGALCDRIWFALDRSVPAWDQADYLTGSLNYWHALQNPQWFNQEWWQSFWLLSSKIPPLTYIVTAIVQNIFGIGPDQATLMMLFFSAILLTSVYGLGTVLFSETVGLWAAALCQILPALYLLRLEFLLDYPLAAVVTLSFFCLSVWRMTVDKGVFASFSFPTSPTPPTQWFWAAAFGLTLGLALMVKQTALFFLLTPIVWVGVGALRHRRWGRLLQLLGSLCFSVLVFGPWYRTNWLIILTSGKRATIDSAIAERQPGLDKLESWMYYWNQLPYQVSLPLLFVPLVSLLIWWGRSKFASENPKLETIPSSKPNQQNSSLIWLLVFCIGGYFLSCLNVNKHERYVLPYLPAVTVLLAYGLTRWRSLFGQRVRWGTFGLAIILMLLNLFSVGGVVGGWMTQVLSPNSEHYPYMKAEFPHQQVIGQIIQTEPYLRSTLGVLPSTGEVNQHNFNYYGALQNFQVYGRQVGIRKKFVEQDARSLSWFVTKTGNQGPVKEAQALMVKTVEQGGNFQLNKSWNLPDNSQLMLYHQQTPTLKVRQTSQQNSQAKIALSQVIVPEKAPPGVPIPVSYEWSGSWDELQHGLVLLTWRKNGQIIPNTDSWIHDHGIAMGAMHPGAKKPERTFQVIEKMAMLPPSTLAPGTYTLDAIYLNRLSGESYPLSVPKVTLQIDPQAPAIQAPELDLVTQLESLGAQLPKGTEAVTQVFDEVGRINQYDPIQDYLVQARLTLEYRLQHFTQNRDWAYALALANVLQRRVDGAIASLKQVTDLDPENPYAHAYLAFVQLYNWQPRTAEKSLEPSLAKYPNLPEFRVLSGVAALMQGNFVKAWKDLSTLRK</sequence>
<evidence type="ECO:0000256" key="8">
    <source>
        <dbReference type="SAM" id="Phobius"/>
    </source>
</evidence>
<dbReference type="Proteomes" id="UP000503129">
    <property type="component" value="Chromosome"/>
</dbReference>
<keyword evidence="4 10" id="KW-0808">Transferase</keyword>
<evidence type="ECO:0000256" key="5">
    <source>
        <dbReference type="ARBA" id="ARBA00022692"/>
    </source>
</evidence>
<dbReference type="EMBL" id="CP030118">
    <property type="protein sequence ID" value="QDL09230.1"/>
    <property type="molecule type" value="Genomic_DNA"/>
</dbReference>
<accession>A0A856MG72</accession>
<keyword evidence="5 8" id="KW-0812">Transmembrane</keyword>
<feature type="transmembrane region" description="Helical" evidence="8">
    <location>
        <begin position="394"/>
        <end position="419"/>
    </location>
</feature>
<evidence type="ECO:0000256" key="1">
    <source>
        <dbReference type="ARBA" id="ARBA00004651"/>
    </source>
</evidence>
<keyword evidence="11" id="KW-1185">Reference proteome</keyword>
<dbReference type="SUPFAM" id="SSF48452">
    <property type="entry name" value="TPR-like"/>
    <property type="match status" value="1"/>
</dbReference>
<protein>
    <submittedName>
        <fullName evidence="10">Phospholipid carrier-dependent glycosyltransferase</fullName>
    </submittedName>
</protein>
<evidence type="ECO:0000256" key="6">
    <source>
        <dbReference type="ARBA" id="ARBA00022989"/>
    </source>
</evidence>
<dbReference type="GO" id="GO:0005886">
    <property type="term" value="C:plasma membrane"/>
    <property type="evidence" value="ECO:0007669"/>
    <property type="project" value="UniProtKB-SubCell"/>
</dbReference>
<dbReference type="PANTHER" id="PTHR33908">
    <property type="entry name" value="MANNOSYLTRANSFERASE YKCB-RELATED"/>
    <property type="match status" value="1"/>
</dbReference>
<dbReference type="GO" id="GO:0016763">
    <property type="term" value="F:pentosyltransferase activity"/>
    <property type="evidence" value="ECO:0007669"/>
    <property type="project" value="TreeGrafter"/>
</dbReference>
<evidence type="ECO:0000259" key="9">
    <source>
        <dbReference type="Pfam" id="PF02366"/>
    </source>
</evidence>
<feature type="transmembrane region" description="Helical" evidence="8">
    <location>
        <begin position="366"/>
        <end position="382"/>
    </location>
</feature>
<dbReference type="Gene3D" id="1.25.40.10">
    <property type="entry name" value="Tetratricopeptide repeat domain"/>
    <property type="match status" value="1"/>
</dbReference>
<comment type="subcellular location">
    <subcellularLocation>
        <location evidence="1">Cell membrane</location>
        <topology evidence="1">Multi-pass membrane protein</topology>
    </subcellularLocation>
</comment>
<evidence type="ECO:0000313" key="11">
    <source>
        <dbReference type="Proteomes" id="UP000503129"/>
    </source>
</evidence>
<dbReference type="RefSeq" id="WP_171976556.1">
    <property type="nucleotide sequence ID" value="NZ_CAWOXK010000001.1"/>
</dbReference>
<evidence type="ECO:0000256" key="2">
    <source>
        <dbReference type="ARBA" id="ARBA00022475"/>
    </source>
</evidence>
<gene>
    <name evidence="10" type="ORF">DP114_16180</name>
</gene>
<feature type="transmembrane region" description="Helical" evidence="8">
    <location>
        <begin position="127"/>
        <end position="145"/>
    </location>
</feature>
<feature type="transmembrane region" description="Helical" evidence="8">
    <location>
        <begin position="236"/>
        <end position="254"/>
    </location>
</feature>
<feature type="transmembrane region" description="Helical" evidence="8">
    <location>
        <begin position="341"/>
        <end position="360"/>
    </location>
</feature>
<feature type="transmembrane region" description="Helical" evidence="8">
    <location>
        <begin position="192"/>
        <end position="224"/>
    </location>
</feature>
<dbReference type="InterPro" id="IPR011990">
    <property type="entry name" value="TPR-like_helical_dom_sf"/>
</dbReference>
<feature type="domain" description="ArnT-like N-terminal" evidence="9">
    <location>
        <begin position="104"/>
        <end position="240"/>
    </location>
</feature>
<keyword evidence="7 8" id="KW-0472">Membrane</keyword>
<name>A0A856MG72_9CYAN</name>
<feature type="transmembrane region" description="Helical" evidence="8">
    <location>
        <begin position="67"/>
        <end position="89"/>
    </location>
</feature>
<evidence type="ECO:0000256" key="7">
    <source>
        <dbReference type="ARBA" id="ARBA00023136"/>
    </source>
</evidence>
<reference evidence="10 11" key="1">
    <citation type="submission" date="2018-06" db="EMBL/GenBank/DDBJ databases">
        <title>Comparative genomics of Brasilonema spp. strains.</title>
        <authorList>
            <person name="Alvarenga D.O."/>
            <person name="Fiore M.F."/>
            <person name="Varani A.M."/>
        </authorList>
    </citation>
    <scope>NUCLEOTIDE SEQUENCE [LARGE SCALE GENOMIC DNA]</scope>
    <source>
        <strain evidence="10 11">CENA114</strain>
    </source>
</reference>
<keyword evidence="3" id="KW-0328">Glycosyltransferase</keyword>
<dbReference type="InterPro" id="IPR050297">
    <property type="entry name" value="LipidA_mod_glycosyltrf_83"/>
</dbReference>
<feature type="transmembrane region" description="Helical" evidence="8">
    <location>
        <begin position="294"/>
        <end position="315"/>
    </location>
</feature>
<dbReference type="KEGG" id="bsen:DP114_16180"/>
<evidence type="ECO:0000256" key="4">
    <source>
        <dbReference type="ARBA" id="ARBA00022679"/>
    </source>
</evidence>
<feature type="transmembrane region" description="Helical" evidence="8">
    <location>
        <begin position="101"/>
        <end position="121"/>
    </location>
</feature>
<evidence type="ECO:0000256" key="3">
    <source>
        <dbReference type="ARBA" id="ARBA00022676"/>
    </source>
</evidence>
<dbReference type="GO" id="GO:0000030">
    <property type="term" value="F:mannosyltransferase activity"/>
    <property type="evidence" value="ECO:0007669"/>
    <property type="project" value="InterPro"/>
</dbReference>
<keyword evidence="6 8" id="KW-1133">Transmembrane helix</keyword>
<feature type="transmembrane region" description="Helical" evidence="8">
    <location>
        <begin position="152"/>
        <end position="172"/>
    </location>
</feature>
<organism evidence="10 11">
    <name type="scientific">Brasilonema sennae CENA114</name>
    <dbReference type="NCBI Taxonomy" id="415709"/>
    <lineage>
        <taxon>Bacteria</taxon>
        <taxon>Bacillati</taxon>
        <taxon>Cyanobacteriota</taxon>
        <taxon>Cyanophyceae</taxon>
        <taxon>Nostocales</taxon>
        <taxon>Scytonemataceae</taxon>
        <taxon>Brasilonema</taxon>
        <taxon>Bromeliae group (in: Brasilonema)</taxon>
    </lineage>
</organism>
<dbReference type="GO" id="GO:0006493">
    <property type="term" value="P:protein O-linked glycosylation"/>
    <property type="evidence" value="ECO:0007669"/>
    <property type="project" value="InterPro"/>
</dbReference>
<dbReference type="PANTHER" id="PTHR33908:SF11">
    <property type="entry name" value="MEMBRANE PROTEIN"/>
    <property type="match status" value="1"/>
</dbReference>